<proteinExistence type="predicted"/>
<sequence length="73" mass="7703">MKELFTCANCGDCAVKLGFGFTFPDTYICTQRGDEVAPDDGCTLGCEGVPVQAIEAIEADVDGRVGYGCETLD</sequence>
<organism evidence="1">
    <name type="scientific">Siphoviridae sp. ctiuX7</name>
    <dbReference type="NCBI Taxonomy" id="2826436"/>
    <lineage>
        <taxon>Viruses</taxon>
        <taxon>Duplodnaviria</taxon>
        <taxon>Heunggongvirae</taxon>
        <taxon>Uroviricota</taxon>
        <taxon>Caudoviricetes</taxon>
    </lineage>
</organism>
<name>A0A8S5N0M0_9CAUD</name>
<evidence type="ECO:0000313" key="1">
    <source>
        <dbReference type="EMBL" id="DAD88142.1"/>
    </source>
</evidence>
<accession>A0A8S5N0M0</accession>
<dbReference type="EMBL" id="BK015036">
    <property type="protein sequence ID" value="DAD88142.1"/>
    <property type="molecule type" value="Genomic_DNA"/>
</dbReference>
<reference evidence="1" key="1">
    <citation type="journal article" date="2021" name="Proc. Natl. Acad. Sci. U.S.A.">
        <title>A Catalog of Tens of Thousands of Viruses from Human Metagenomes Reveals Hidden Associations with Chronic Diseases.</title>
        <authorList>
            <person name="Tisza M.J."/>
            <person name="Buck C.B."/>
        </authorList>
    </citation>
    <scope>NUCLEOTIDE SEQUENCE</scope>
    <source>
        <strain evidence="1">CtiuX7</strain>
    </source>
</reference>
<protein>
    <submittedName>
        <fullName evidence="1">Uncharacterized protein</fullName>
    </submittedName>
</protein>